<feature type="compositionally biased region" description="Polar residues" evidence="1">
    <location>
        <begin position="76"/>
        <end position="86"/>
    </location>
</feature>
<name>A0A177TDP7_9BASI</name>
<proteinExistence type="predicted"/>
<feature type="compositionally biased region" description="Low complexity" evidence="1">
    <location>
        <begin position="29"/>
        <end position="53"/>
    </location>
</feature>
<evidence type="ECO:0000256" key="1">
    <source>
        <dbReference type="SAM" id="MobiDB-lite"/>
    </source>
</evidence>
<keyword evidence="3" id="KW-1185">Reference proteome</keyword>
<dbReference type="EMBL" id="LWDF02000090">
    <property type="protein sequence ID" value="KAE8257917.1"/>
    <property type="molecule type" value="Genomic_DNA"/>
</dbReference>
<accession>A0A177TDP7</accession>
<organism evidence="2 3">
    <name type="scientific">Tilletia indica</name>
    <dbReference type="NCBI Taxonomy" id="43049"/>
    <lineage>
        <taxon>Eukaryota</taxon>
        <taxon>Fungi</taxon>
        <taxon>Dikarya</taxon>
        <taxon>Basidiomycota</taxon>
        <taxon>Ustilaginomycotina</taxon>
        <taxon>Exobasidiomycetes</taxon>
        <taxon>Tilletiales</taxon>
        <taxon>Tilletiaceae</taxon>
        <taxon>Tilletia</taxon>
    </lineage>
</organism>
<comment type="caution">
    <text evidence="2">The sequence shown here is derived from an EMBL/GenBank/DDBJ whole genome shotgun (WGS) entry which is preliminary data.</text>
</comment>
<reference evidence="2" key="2">
    <citation type="journal article" date="2019" name="IMA Fungus">
        <title>Genome sequencing and comparison of five Tilletia species to identify candidate genes for the detection of regulated species infecting wheat.</title>
        <authorList>
            <person name="Nguyen H.D.T."/>
            <person name="Sultana T."/>
            <person name="Kesanakurti P."/>
            <person name="Hambleton S."/>
        </authorList>
    </citation>
    <scope>NUCLEOTIDE SEQUENCE</scope>
    <source>
        <strain evidence="2">DAOMC 236416</strain>
    </source>
</reference>
<feature type="region of interest" description="Disordered" evidence="1">
    <location>
        <begin position="29"/>
        <end position="127"/>
    </location>
</feature>
<evidence type="ECO:0000313" key="2">
    <source>
        <dbReference type="EMBL" id="KAE8257917.1"/>
    </source>
</evidence>
<dbReference type="AlphaFoldDB" id="A0A177TDP7"/>
<sequence length="127" mass="13141">MFSLSSRVFASAAATAPRAASRSIAFTRTYASSSSLPPKSAPASSPNVSSTPSTEEALAQNSTTSASELEPISAETKAQLNSNASQDGKEDDLMAESRPTVEDVKKEHTPIDTVKAAPNLAKKTGQA</sequence>
<feature type="compositionally biased region" description="Basic and acidic residues" evidence="1">
    <location>
        <begin position="99"/>
        <end position="110"/>
    </location>
</feature>
<reference evidence="2" key="1">
    <citation type="submission" date="2016-04" db="EMBL/GenBank/DDBJ databases">
        <authorList>
            <person name="Nguyen H.D."/>
            <person name="Samba Siva P."/>
            <person name="Cullis J."/>
            <person name="Levesque C.A."/>
            <person name="Hambleton S."/>
        </authorList>
    </citation>
    <scope>NUCLEOTIDE SEQUENCE</scope>
    <source>
        <strain evidence="2">DAOMC 236416</strain>
    </source>
</reference>
<dbReference type="Proteomes" id="UP000077521">
    <property type="component" value="Unassembled WGS sequence"/>
</dbReference>
<evidence type="ECO:0000313" key="3">
    <source>
        <dbReference type="Proteomes" id="UP000077521"/>
    </source>
</evidence>
<gene>
    <name evidence="2" type="ORF">A4X13_0g2024</name>
</gene>
<protein>
    <submittedName>
        <fullName evidence="2">Uncharacterized protein</fullName>
    </submittedName>
</protein>